<keyword evidence="2" id="KW-1133">Transmembrane helix</keyword>
<dbReference type="PANTHER" id="PTHR34219:SF1">
    <property type="entry name" value="PEPSY DOMAIN-CONTAINING PROTEIN"/>
    <property type="match status" value="1"/>
</dbReference>
<dbReference type="InterPro" id="IPR005625">
    <property type="entry name" value="PepSY-ass_TM"/>
</dbReference>
<name>A0ABP8JY38_9ACTN</name>
<dbReference type="EMBL" id="BAABFR010000055">
    <property type="protein sequence ID" value="GAA4397463.1"/>
    <property type="molecule type" value="Genomic_DNA"/>
</dbReference>
<dbReference type="PANTHER" id="PTHR34219">
    <property type="entry name" value="IRON-REGULATED INNER MEMBRANE PROTEIN-RELATED"/>
    <property type="match status" value="1"/>
</dbReference>
<reference evidence="4" key="1">
    <citation type="journal article" date="2019" name="Int. J. Syst. Evol. Microbiol.">
        <title>The Global Catalogue of Microorganisms (GCM) 10K type strain sequencing project: providing services to taxonomists for standard genome sequencing and annotation.</title>
        <authorList>
            <consortium name="The Broad Institute Genomics Platform"/>
            <consortium name="The Broad Institute Genome Sequencing Center for Infectious Disease"/>
            <person name="Wu L."/>
            <person name="Ma J."/>
        </authorList>
    </citation>
    <scope>NUCLEOTIDE SEQUENCE [LARGE SCALE GENOMIC DNA]</scope>
    <source>
        <strain evidence="4">JCM 17688</strain>
    </source>
</reference>
<feature type="transmembrane region" description="Helical" evidence="2">
    <location>
        <begin position="175"/>
        <end position="193"/>
    </location>
</feature>
<dbReference type="RefSeq" id="WP_344997914.1">
    <property type="nucleotide sequence ID" value="NZ_BAABFR010000055.1"/>
</dbReference>
<gene>
    <name evidence="3" type="ORF">GCM10023147_32840</name>
</gene>
<evidence type="ECO:0000256" key="2">
    <source>
        <dbReference type="SAM" id="Phobius"/>
    </source>
</evidence>
<evidence type="ECO:0000313" key="3">
    <source>
        <dbReference type="EMBL" id="GAA4397463.1"/>
    </source>
</evidence>
<evidence type="ECO:0000313" key="4">
    <source>
        <dbReference type="Proteomes" id="UP001500635"/>
    </source>
</evidence>
<sequence length="470" mass="50017">MVDQVVVEAPERLGAQEPPESGAWARWRPLLLRLHFYGGLLAGPFILVAALTGLLYTCTPQLDGIVFQHEVTVNATAPHRTSLAAQIAAARTVYPEAPITSVKPPTVASETTQIAFAAPGVPQDYTRTVFVNPYTAQVQGTLTTYGQWLPIRSWFDTMHRTLHLGVVGRCYSEIAASWLWVIALGGLALWIGGARGRRGARGLVVPDRAATGRARTRSWHGAVGGWIVLGLLALSVTGLTWSRFAGEHVSELRSQLSWTTPSVSTALPGDPSAEVAPGSSAPDPTAGADAVLAGAEQLGLKGPMWMTPPAKPGQAWQVAENKRDFPTRQDAAAIAPDGHVVDVVRFASWPITAKLTRWAVDTHMGILFGLPNQIALAALAVCLLTVIARGYVMWWRRRPTRGGFAPGPRRGALAGLRPIEAVVAVAVLVGVGWFAPLFGTTLGLFVLGDALVGEYRRRRAGIPVGTGGCA</sequence>
<dbReference type="Pfam" id="PF03929">
    <property type="entry name" value="PepSY_TM"/>
    <property type="match status" value="1"/>
</dbReference>
<comment type="caution">
    <text evidence="3">The sequence shown here is derived from an EMBL/GenBank/DDBJ whole genome shotgun (WGS) entry which is preliminary data.</text>
</comment>
<dbReference type="Proteomes" id="UP001500635">
    <property type="component" value="Unassembled WGS sequence"/>
</dbReference>
<protein>
    <submittedName>
        <fullName evidence="3">PepSY domain-containing protein</fullName>
    </submittedName>
</protein>
<feature type="transmembrane region" description="Helical" evidence="2">
    <location>
        <begin position="223"/>
        <end position="244"/>
    </location>
</feature>
<organism evidence="3 4">
    <name type="scientific">Tsukamurella soli</name>
    <dbReference type="NCBI Taxonomy" id="644556"/>
    <lineage>
        <taxon>Bacteria</taxon>
        <taxon>Bacillati</taxon>
        <taxon>Actinomycetota</taxon>
        <taxon>Actinomycetes</taxon>
        <taxon>Mycobacteriales</taxon>
        <taxon>Tsukamurellaceae</taxon>
        <taxon>Tsukamurella</taxon>
    </lineage>
</organism>
<accession>A0ABP8JY38</accession>
<feature type="transmembrane region" description="Helical" evidence="2">
    <location>
        <begin position="34"/>
        <end position="56"/>
    </location>
</feature>
<feature type="transmembrane region" description="Helical" evidence="2">
    <location>
        <begin position="419"/>
        <end position="447"/>
    </location>
</feature>
<feature type="region of interest" description="Disordered" evidence="1">
    <location>
        <begin position="263"/>
        <end position="287"/>
    </location>
</feature>
<keyword evidence="4" id="KW-1185">Reference proteome</keyword>
<proteinExistence type="predicted"/>
<keyword evidence="2" id="KW-0812">Transmembrane</keyword>
<feature type="transmembrane region" description="Helical" evidence="2">
    <location>
        <begin position="374"/>
        <end position="392"/>
    </location>
</feature>
<evidence type="ECO:0000256" key="1">
    <source>
        <dbReference type="SAM" id="MobiDB-lite"/>
    </source>
</evidence>
<keyword evidence="2" id="KW-0472">Membrane</keyword>